<gene>
    <name evidence="1" type="ORF">JV551A3_V1_1870186</name>
</gene>
<evidence type="ECO:0000313" key="2">
    <source>
        <dbReference type="Proteomes" id="UP000294335"/>
    </source>
</evidence>
<dbReference type="AlphaFoldDB" id="A0AAQ1SVD0"/>
<reference evidence="1 2" key="1">
    <citation type="submission" date="2018-02" db="EMBL/GenBank/DDBJ databases">
        <authorList>
            <person name="Dubost A."/>
        </authorList>
    </citation>
    <scope>NUCLEOTIDE SEQUENCE [LARGE SCALE GENOMIC DNA]</scope>
    <source>
        <strain evidence="2">JV551A3</strain>
    </source>
</reference>
<name>A0AAQ1SVD0_9PSED</name>
<comment type="caution">
    <text evidence="1">The sequence shown here is derived from an EMBL/GenBank/DDBJ whole genome shotgun (WGS) entry which is preliminary data.</text>
</comment>
<proteinExistence type="predicted"/>
<dbReference type="EMBL" id="OPYN01000187">
    <property type="protein sequence ID" value="SPO62985.1"/>
    <property type="molecule type" value="Genomic_DNA"/>
</dbReference>
<protein>
    <submittedName>
        <fullName evidence="1">Uncharacterized protein</fullName>
    </submittedName>
</protein>
<evidence type="ECO:0000313" key="1">
    <source>
        <dbReference type="EMBL" id="SPO62985.1"/>
    </source>
</evidence>
<accession>A0AAQ1SVD0</accession>
<keyword evidence="2" id="KW-1185">Reference proteome</keyword>
<sequence>MIWTSGFSPARRLAFACEGRDDGGAMGWTGVMPLILTCGVRLIKAVNGNLYISPC</sequence>
<organism evidence="1 2">
    <name type="scientific">Pseudomonas inefficax</name>
    <dbReference type="NCBI Taxonomy" id="2078786"/>
    <lineage>
        <taxon>Bacteria</taxon>
        <taxon>Pseudomonadati</taxon>
        <taxon>Pseudomonadota</taxon>
        <taxon>Gammaproteobacteria</taxon>
        <taxon>Pseudomonadales</taxon>
        <taxon>Pseudomonadaceae</taxon>
        <taxon>Pseudomonas</taxon>
    </lineage>
</organism>
<dbReference type="Proteomes" id="UP000294335">
    <property type="component" value="Unassembled WGS sequence"/>
</dbReference>